<protein>
    <submittedName>
        <fullName evidence="2">Uncharacterized protein</fullName>
    </submittedName>
</protein>
<name>A0A0A2VKK8_PARBA</name>
<sequence length="175" mass="19182">MSSKRNAELLQRLQKEDTPIGGKTEKSTSGRAGEEWWVELCCICIVQSILSGLGREQAQHLLKYGVHSERDKQLTRAPSAKSACASSTIANQVNPHTMPLLAYLGFVACSKPTPVVLGPWYVEEQANSPSVALPTVGQPGNRKDGKRVLKPCGARSLRVRTNKIHNAWLRLAPTR</sequence>
<keyword evidence="3" id="KW-1185">Reference proteome</keyword>
<dbReference type="EMBL" id="KN294002">
    <property type="protein sequence ID" value="KGQ01429.1"/>
    <property type="molecule type" value="Genomic_DNA"/>
</dbReference>
<feature type="region of interest" description="Disordered" evidence="1">
    <location>
        <begin position="1"/>
        <end position="28"/>
    </location>
</feature>
<dbReference type="VEuPathDB" id="FungiDB:PAAG_11896"/>
<reference evidence="2 3" key="1">
    <citation type="journal article" date="2011" name="PLoS Genet.">
        <title>Comparative genomic analysis of human fungal pathogens causing paracoccidioidomycosis.</title>
        <authorList>
            <person name="Desjardins C.A."/>
            <person name="Champion M.D."/>
            <person name="Holder J.W."/>
            <person name="Muszewska A."/>
            <person name="Goldberg J."/>
            <person name="Bailao A.M."/>
            <person name="Brigido M.M."/>
            <person name="Ferreira M.E."/>
            <person name="Garcia A.M."/>
            <person name="Grynberg M."/>
            <person name="Gujja S."/>
            <person name="Heiman D.I."/>
            <person name="Henn M.R."/>
            <person name="Kodira C.D."/>
            <person name="Leon-Narvaez H."/>
            <person name="Longo L.V."/>
            <person name="Ma L.J."/>
            <person name="Malavazi I."/>
            <person name="Matsuo A.L."/>
            <person name="Morais F.V."/>
            <person name="Pereira M."/>
            <person name="Rodriguez-Brito S."/>
            <person name="Sakthikumar S."/>
            <person name="Salem-Izacc S.M."/>
            <person name="Sykes S.M."/>
            <person name="Teixeira M.M."/>
            <person name="Vallejo M.C."/>
            <person name="Walter M.E."/>
            <person name="Yandava C."/>
            <person name="Young S."/>
            <person name="Zeng Q."/>
            <person name="Zucker J."/>
            <person name="Felipe M.S."/>
            <person name="Goldman G.H."/>
            <person name="Haas B.J."/>
            <person name="McEwen J.G."/>
            <person name="Nino-Vega G."/>
            <person name="Puccia R."/>
            <person name="San-Blas G."/>
            <person name="Soares C.M."/>
            <person name="Birren B.W."/>
            <person name="Cuomo C.A."/>
        </authorList>
    </citation>
    <scope>NUCLEOTIDE SEQUENCE [LARGE SCALE GENOMIC DNA]</scope>
    <source>
        <strain evidence="3">ATCC MYA-826 / Pb01</strain>
    </source>
</reference>
<dbReference type="AlphaFoldDB" id="A0A0A2VKK8"/>
<evidence type="ECO:0000256" key="1">
    <source>
        <dbReference type="SAM" id="MobiDB-lite"/>
    </source>
</evidence>
<feature type="compositionally biased region" description="Basic and acidic residues" evidence="1">
    <location>
        <begin position="13"/>
        <end position="28"/>
    </location>
</feature>
<dbReference type="KEGG" id="pbl:PAAG_11896"/>
<dbReference type="RefSeq" id="XP_015702951.1">
    <property type="nucleotide sequence ID" value="XM_015847463.1"/>
</dbReference>
<gene>
    <name evidence="2" type="ORF">PAAG_11896</name>
</gene>
<evidence type="ECO:0000313" key="3">
    <source>
        <dbReference type="Proteomes" id="UP000002059"/>
    </source>
</evidence>
<dbReference type="Proteomes" id="UP000002059">
    <property type="component" value="Partially assembled WGS sequence"/>
</dbReference>
<dbReference type="HOGENOM" id="CLU_1533048_0_0_1"/>
<proteinExistence type="predicted"/>
<accession>A0A0A2VKK8</accession>
<dbReference type="OrthoDB" id="10579380at2759"/>
<organism evidence="2 3">
    <name type="scientific">Paracoccidioides lutzii (strain ATCC MYA-826 / Pb01)</name>
    <name type="common">Paracoccidioides brasiliensis</name>
    <dbReference type="NCBI Taxonomy" id="502779"/>
    <lineage>
        <taxon>Eukaryota</taxon>
        <taxon>Fungi</taxon>
        <taxon>Dikarya</taxon>
        <taxon>Ascomycota</taxon>
        <taxon>Pezizomycotina</taxon>
        <taxon>Eurotiomycetes</taxon>
        <taxon>Eurotiomycetidae</taxon>
        <taxon>Onygenales</taxon>
        <taxon>Ajellomycetaceae</taxon>
        <taxon>Paracoccidioides</taxon>
    </lineage>
</organism>
<dbReference type="GeneID" id="26970738"/>
<evidence type="ECO:0000313" key="2">
    <source>
        <dbReference type="EMBL" id="KGQ01429.1"/>
    </source>
</evidence>